<evidence type="ECO:0000313" key="2">
    <source>
        <dbReference type="EMBL" id="ESN91447.1"/>
    </source>
</evidence>
<dbReference type="EnsemblMetazoa" id="HelroT165481">
    <property type="protein sequence ID" value="HelroP165481"/>
    <property type="gene ID" value="HelroG165481"/>
</dbReference>
<name>T1EWW0_HELRO</name>
<reference evidence="3" key="3">
    <citation type="submission" date="2015-06" db="UniProtKB">
        <authorList>
            <consortium name="EnsemblMetazoa"/>
        </authorList>
    </citation>
    <scope>IDENTIFICATION</scope>
</reference>
<dbReference type="Proteomes" id="UP000015101">
    <property type="component" value="Unassembled WGS sequence"/>
</dbReference>
<dbReference type="KEGG" id="hro:HELRODRAFT_165481"/>
<keyword evidence="4" id="KW-1185">Reference proteome</keyword>
<evidence type="ECO:0000256" key="1">
    <source>
        <dbReference type="SAM" id="Phobius"/>
    </source>
</evidence>
<evidence type="ECO:0000313" key="4">
    <source>
        <dbReference type="Proteomes" id="UP000015101"/>
    </source>
</evidence>
<keyword evidence="1" id="KW-0472">Membrane</keyword>
<organism evidence="3 4">
    <name type="scientific">Helobdella robusta</name>
    <name type="common">Californian leech</name>
    <dbReference type="NCBI Taxonomy" id="6412"/>
    <lineage>
        <taxon>Eukaryota</taxon>
        <taxon>Metazoa</taxon>
        <taxon>Spiralia</taxon>
        <taxon>Lophotrochozoa</taxon>
        <taxon>Annelida</taxon>
        <taxon>Clitellata</taxon>
        <taxon>Hirudinea</taxon>
        <taxon>Rhynchobdellida</taxon>
        <taxon>Glossiphoniidae</taxon>
        <taxon>Helobdella</taxon>
    </lineage>
</organism>
<reference evidence="2 4" key="2">
    <citation type="journal article" date="2013" name="Nature">
        <title>Insights into bilaterian evolution from three spiralian genomes.</title>
        <authorList>
            <person name="Simakov O."/>
            <person name="Marletaz F."/>
            <person name="Cho S.J."/>
            <person name="Edsinger-Gonzales E."/>
            <person name="Havlak P."/>
            <person name="Hellsten U."/>
            <person name="Kuo D.H."/>
            <person name="Larsson T."/>
            <person name="Lv J."/>
            <person name="Arendt D."/>
            <person name="Savage R."/>
            <person name="Osoegawa K."/>
            <person name="de Jong P."/>
            <person name="Grimwood J."/>
            <person name="Chapman J.A."/>
            <person name="Shapiro H."/>
            <person name="Aerts A."/>
            <person name="Otillar R.P."/>
            <person name="Terry A.Y."/>
            <person name="Boore J.L."/>
            <person name="Grigoriev I.V."/>
            <person name="Lindberg D.R."/>
            <person name="Seaver E.C."/>
            <person name="Weisblat D.A."/>
            <person name="Putnam N.H."/>
            <person name="Rokhsar D.S."/>
        </authorList>
    </citation>
    <scope>NUCLEOTIDE SEQUENCE</scope>
</reference>
<sequence>MQLEDLILSTAVTKEGKSNSESLPSVNTTHVTEFSKQPSKKAKSSFAWFQIQNIGGNKAKSETKSVVLKSLKQRTNDEIKRYNAKCIYFTLDSEENNEHMPFGIIAFINLFSFVEAIASLMGFFNGVRSLFFGRINTVVTNCILICGRYKSPAKIQISSLLVVKNGLTSHVEACDKIFTLVKILSASFWQPLYLVPGDICTLHPSYAYGINLSITHVCLAFSLIK</sequence>
<keyword evidence="1" id="KW-0812">Transmembrane</keyword>
<dbReference type="CTD" id="20201060"/>
<dbReference type="InParanoid" id="T1EWW0"/>
<evidence type="ECO:0000313" key="3">
    <source>
        <dbReference type="EnsemblMetazoa" id="HelroP165481"/>
    </source>
</evidence>
<dbReference type="EMBL" id="KB097700">
    <property type="protein sequence ID" value="ESN91447.1"/>
    <property type="molecule type" value="Genomic_DNA"/>
</dbReference>
<dbReference type="HOGENOM" id="CLU_1231098_0_0_1"/>
<protein>
    <submittedName>
        <fullName evidence="2 3">Uncharacterized protein</fullName>
    </submittedName>
</protein>
<feature type="transmembrane region" description="Helical" evidence="1">
    <location>
        <begin position="102"/>
        <end position="124"/>
    </location>
</feature>
<dbReference type="AlphaFoldDB" id="T1EWW0"/>
<dbReference type="RefSeq" id="XP_009030299.1">
    <property type="nucleotide sequence ID" value="XM_009032051.1"/>
</dbReference>
<proteinExistence type="predicted"/>
<dbReference type="GeneID" id="20201060"/>
<dbReference type="EMBL" id="AMQM01002067">
    <property type="status" value="NOT_ANNOTATED_CDS"/>
    <property type="molecule type" value="Genomic_DNA"/>
</dbReference>
<reference evidence="4" key="1">
    <citation type="submission" date="2012-12" db="EMBL/GenBank/DDBJ databases">
        <authorList>
            <person name="Hellsten U."/>
            <person name="Grimwood J."/>
            <person name="Chapman J.A."/>
            <person name="Shapiro H."/>
            <person name="Aerts A."/>
            <person name="Otillar R.P."/>
            <person name="Terry A.Y."/>
            <person name="Boore J.L."/>
            <person name="Simakov O."/>
            <person name="Marletaz F."/>
            <person name="Cho S.-J."/>
            <person name="Edsinger-Gonzales E."/>
            <person name="Havlak P."/>
            <person name="Kuo D.-H."/>
            <person name="Larsson T."/>
            <person name="Lv J."/>
            <person name="Arendt D."/>
            <person name="Savage R."/>
            <person name="Osoegawa K."/>
            <person name="de Jong P."/>
            <person name="Lindberg D.R."/>
            <person name="Seaver E.C."/>
            <person name="Weisblat D.A."/>
            <person name="Putnam N.H."/>
            <person name="Grigoriev I.V."/>
            <person name="Rokhsar D.S."/>
        </authorList>
    </citation>
    <scope>NUCLEOTIDE SEQUENCE</scope>
</reference>
<accession>T1EWW0</accession>
<keyword evidence="1" id="KW-1133">Transmembrane helix</keyword>
<gene>
    <name evidence="3" type="primary">20201060</name>
    <name evidence="2" type="ORF">HELRODRAFT_165481</name>
</gene>